<dbReference type="InterPro" id="IPR025723">
    <property type="entry name" value="ArsA/GET3_ATPase-like"/>
</dbReference>
<gene>
    <name evidence="3" type="primary">arsA</name>
    <name evidence="3" type="ORF">PATL70BA_1575</name>
</gene>
<evidence type="ECO:0000259" key="2">
    <source>
        <dbReference type="Pfam" id="PF02374"/>
    </source>
</evidence>
<dbReference type="PANTHER" id="PTHR10803:SF3">
    <property type="entry name" value="ATPASE GET3"/>
    <property type="match status" value="1"/>
</dbReference>
<evidence type="ECO:0000256" key="1">
    <source>
        <dbReference type="ARBA" id="ARBA00011040"/>
    </source>
</evidence>
<feature type="domain" description="ArsA/GET3 Anion-transporting ATPase-like" evidence="2">
    <location>
        <begin position="20"/>
        <end position="304"/>
    </location>
</feature>
<name>A0A3P7PW38_9FIRM</name>
<evidence type="ECO:0000313" key="3">
    <source>
        <dbReference type="EMBL" id="VDN47461.1"/>
    </source>
</evidence>
<dbReference type="EC" id="3.6.3.16" evidence="3"/>
<evidence type="ECO:0000313" key="4">
    <source>
        <dbReference type="Proteomes" id="UP000279029"/>
    </source>
</evidence>
<dbReference type="NCBIfam" id="TIGR00345">
    <property type="entry name" value="GET3_arsA_TRC40"/>
    <property type="match status" value="2"/>
</dbReference>
<dbReference type="AlphaFoldDB" id="A0A3P7PW38"/>
<dbReference type="GO" id="GO:0016887">
    <property type="term" value="F:ATP hydrolysis activity"/>
    <property type="evidence" value="ECO:0007669"/>
    <property type="project" value="InterPro"/>
</dbReference>
<dbReference type="KEGG" id="cbar:PATL70BA_1575"/>
<comment type="similarity">
    <text evidence="1">Belongs to the arsA ATPase family.</text>
</comment>
<sequence>MNKTSSEATNKTTSKTTSKTEFIFFSGKGGVGKTSMASTTAVYYANMGKKTMIVTTDPAANLSDVFDQEIGHNITKINGIEHLYAMEIDPDQSTKEYKERSLAPMRELFDEEMIKIAEEQLSGPCTEEMASFDKFIDFMDDDSYDIIIFDTAPTGHTIRLLELPVDWSKHIEDSSKGSGQTCMGPVALIQESKEKYDRALSKLRDSKQTDFVFVMQPEQTSLQETVRASNELAQIGVTTTRIIINGFIPESEIVNPFFKTRYEMQQGYKEKAHEAFPNVTIQTMELFDGELKGMAMFKKCGAKLFNVPLENEALVANSDQEEAKEDSVPRMNLDNLDLDIGKLIYPEEGKRKHIFYSGKGGVGKTSMACLTAVKTANKGFKTLLMTTDPAAHIGNVLDKPVTDEVTQIDGISNLFAVKIDQKKATHDYKESILKDARLNFDANTIQAMEEELDSPCTEEMASFQKFMEYASGDAFEVIVFDTAPTGHTLRLLELPMDWSKQIQLKAGVSTEISTADKIQKARFDKVINMMKNKEETTFGFVMYPEKTPIIEAYRASEELKSVDVHTQLIVANLIIPDDQAVTPFFGNRRNMQEKYLKEIHDQFTESQVLKVPMQEKEIRGLEMLTLMSENIFGGK</sequence>
<dbReference type="EMBL" id="LR130778">
    <property type="protein sequence ID" value="VDN47461.1"/>
    <property type="molecule type" value="Genomic_DNA"/>
</dbReference>
<proteinExistence type="inferred from homology"/>
<reference evidence="3 4" key="1">
    <citation type="submission" date="2018-09" db="EMBL/GenBank/DDBJ databases">
        <authorList>
            <person name="Postec A."/>
        </authorList>
    </citation>
    <scope>NUCLEOTIDE SEQUENCE [LARGE SCALE GENOMIC DNA]</scope>
    <source>
        <strain evidence="3">70B-A</strain>
    </source>
</reference>
<dbReference type="OrthoDB" id="9780677at2"/>
<protein>
    <submittedName>
        <fullName evidence="3">Putative arsenical pump-driving ATPase</fullName>
        <ecNumber evidence="3">3.6.3.16</ecNumber>
    </submittedName>
</protein>
<dbReference type="Pfam" id="PF02374">
    <property type="entry name" value="ArsA_ATPase"/>
    <property type="match status" value="2"/>
</dbReference>
<keyword evidence="4" id="KW-1185">Reference proteome</keyword>
<organism evidence="3 4">
    <name type="scientific">Petrocella atlantisensis</name>
    <dbReference type="NCBI Taxonomy" id="2173034"/>
    <lineage>
        <taxon>Bacteria</taxon>
        <taxon>Bacillati</taxon>
        <taxon>Bacillota</taxon>
        <taxon>Clostridia</taxon>
        <taxon>Lachnospirales</taxon>
        <taxon>Vallitaleaceae</taxon>
        <taxon>Petrocella</taxon>
    </lineage>
</organism>
<dbReference type="Gene3D" id="3.40.50.300">
    <property type="entry name" value="P-loop containing nucleotide triphosphate hydrolases"/>
    <property type="match status" value="2"/>
</dbReference>
<dbReference type="InterPro" id="IPR016300">
    <property type="entry name" value="ATPase_ArsA/GET3"/>
</dbReference>
<dbReference type="CDD" id="cd02035">
    <property type="entry name" value="ArsA"/>
    <property type="match status" value="2"/>
</dbReference>
<dbReference type="PANTHER" id="PTHR10803">
    <property type="entry name" value="ARSENICAL PUMP-DRIVING ATPASE ARSENITE-TRANSLOCATING ATPASE"/>
    <property type="match status" value="1"/>
</dbReference>
<feature type="domain" description="ArsA/GET3 Anion-transporting ATPase-like" evidence="2">
    <location>
        <begin position="352"/>
        <end position="631"/>
    </location>
</feature>
<accession>A0A3P7PW38</accession>
<dbReference type="RefSeq" id="WP_125136772.1">
    <property type="nucleotide sequence ID" value="NZ_LR130778.1"/>
</dbReference>
<dbReference type="InterPro" id="IPR027417">
    <property type="entry name" value="P-loop_NTPase"/>
</dbReference>
<dbReference type="Proteomes" id="UP000279029">
    <property type="component" value="Chromosome"/>
</dbReference>
<dbReference type="SUPFAM" id="SSF52540">
    <property type="entry name" value="P-loop containing nucleoside triphosphate hydrolases"/>
    <property type="match status" value="2"/>
</dbReference>
<keyword evidence="3" id="KW-0378">Hydrolase</keyword>
<dbReference type="GO" id="GO:0005524">
    <property type="term" value="F:ATP binding"/>
    <property type="evidence" value="ECO:0007669"/>
    <property type="project" value="InterPro"/>
</dbReference>